<evidence type="ECO:0000313" key="1">
    <source>
        <dbReference type="EMBL" id="MBV6289338.1"/>
    </source>
</evidence>
<accession>A0A9Q3AFX6</accession>
<reference evidence="1" key="1">
    <citation type="journal article" date="2022" name="Int. J. Syst. Evol. Microbiol.">
        <title>Pseudomonas aegrilactucae sp. nov. and Pseudomonas morbosilactucae sp. nov., pathogens causing bacterial rot of lettuce in Japan.</title>
        <authorList>
            <person name="Sawada H."/>
            <person name="Fujikawa T."/>
            <person name="Satou M."/>
        </authorList>
    </citation>
    <scope>NUCLEOTIDE SEQUENCE</scope>
    <source>
        <strain evidence="1">MAFF 301350</strain>
    </source>
</reference>
<proteinExistence type="predicted"/>
<dbReference type="AlphaFoldDB" id="A0A9Q3AFX6"/>
<protein>
    <submittedName>
        <fullName evidence="1">Uncharacterized protein</fullName>
    </submittedName>
</protein>
<organism evidence="1 2">
    <name type="scientific">Pseudomonas aegrilactucae</name>
    <dbReference type="NCBI Taxonomy" id="2854028"/>
    <lineage>
        <taxon>Bacteria</taxon>
        <taxon>Pseudomonadati</taxon>
        <taxon>Pseudomonadota</taxon>
        <taxon>Gammaproteobacteria</taxon>
        <taxon>Pseudomonadales</taxon>
        <taxon>Pseudomonadaceae</taxon>
        <taxon>Pseudomonas</taxon>
    </lineage>
</organism>
<dbReference type="RefSeq" id="WP_217977296.1">
    <property type="nucleotide sequence ID" value="NZ_JAHTBI010000079.1"/>
</dbReference>
<name>A0A9Q3AFX6_9PSED</name>
<keyword evidence="2" id="KW-1185">Reference proteome</keyword>
<sequence length="247" mass="28285">MKKEELLALLQSIMDRGDPAYMSHSGAFLDLLKSLANAQSLQGFAEACDIYLYLYPETARLLEERVAGILCNNYFNVALGVNYNQFLQWSLHTPGWADELKRCLRSPSNLIAAAEKIQKHSIKQPDLTSNKETHMKPIDLLLNEIRAHLPFGSEETAQAFLDGYDPDDRIAFISALYFGRSHLHATEVSEEFLKYLVTGEMNRYWEKENVPDNEIARTLYEKGTNLSTYYDAFIRCTTASNYDRSKY</sequence>
<dbReference type="EMBL" id="JAHTBI010000079">
    <property type="protein sequence ID" value="MBV6289338.1"/>
    <property type="molecule type" value="Genomic_DNA"/>
</dbReference>
<gene>
    <name evidence="1" type="ORF">KUO17_20290</name>
</gene>
<dbReference type="Proteomes" id="UP001106592">
    <property type="component" value="Unassembled WGS sequence"/>
</dbReference>
<reference evidence="1" key="2">
    <citation type="journal article" date="2023" name="Plant Pathol.">
        <title>Dismantling and reorganizing Pseudomonas marginalis sensu#lato.</title>
        <authorList>
            <person name="Sawada H."/>
            <person name="Fujikawa T."/>
            <person name="Satou M."/>
        </authorList>
    </citation>
    <scope>NUCLEOTIDE SEQUENCE</scope>
    <source>
        <strain evidence="1">MAFF 301350</strain>
    </source>
</reference>
<evidence type="ECO:0000313" key="2">
    <source>
        <dbReference type="Proteomes" id="UP001106592"/>
    </source>
</evidence>
<comment type="caution">
    <text evidence="1">The sequence shown here is derived from an EMBL/GenBank/DDBJ whole genome shotgun (WGS) entry which is preliminary data.</text>
</comment>